<evidence type="ECO:0000313" key="1">
    <source>
        <dbReference type="EMBL" id="PKD45277.1"/>
    </source>
</evidence>
<dbReference type="Pfam" id="PF04250">
    <property type="entry name" value="DUF429"/>
    <property type="match status" value="1"/>
</dbReference>
<dbReference type="Proteomes" id="UP000233398">
    <property type="component" value="Unassembled WGS sequence"/>
</dbReference>
<evidence type="ECO:0000313" key="2">
    <source>
        <dbReference type="Proteomes" id="UP000233398"/>
    </source>
</evidence>
<accession>A0A2N0VM40</accession>
<name>A0A2N0VM40_9BACT</name>
<keyword evidence="2" id="KW-1185">Reference proteome</keyword>
<organism evidence="1 2">
    <name type="scientific">Rhodohalobacter barkolensis</name>
    <dbReference type="NCBI Taxonomy" id="2053187"/>
    <lineage>
        <taxon>Bacteria</taxon>
        <taxon>Pseudomonadati</taxon>
        <taxon>Balneolota</taxon>
        <taxon>Balneolia</taxon>
        <taxon>Balneolales</taxon>
        <taxon>Balneolaceae</taxon>
        <taxon>Rhodohalobacter</taxon>
    </lineage>
</organism>
<sequence>MKTAGIDGCKAGWILITFDENPEYRILENNDDFKDALLEFDRVFIDMPIGLEDEVYTRECDRKLREKLGAEYASSVFSPPIRPALHAPSYVEANMQSYDYTEKKLTVQAWNITPKIRILDQILSEHEDLRESVLESHPELIFMNLNGGMIYQKKNTKKGLRHRLSLIVNHEEIADDFFRDIKEEYRRNQVEEDDIVDSMALALASKHSVEKGIKTIPNDPPVDSKGLKKAIHFV</sequence>
<protein>
    <submittedName>
        <fullName evidence="1">DUF429 domain-containing protein</fullName>
    </submittedName>
</protein>
<reference evidence="1 2" key="1">
    <citation type="submission" date="2017-11" db="EMBL/GenBank/DDBJ databases">
        <title>Rhodohalobacter 15182 sp. nov., isolated from a salt lake.</title>
        <authorList>
            <person name="Han S."/>
        </authorList>
    </citation>
    <scope>NUCLEOTIDE SEQUENCE [LARGE SCALE GENOMIC DNA]</scope>
    <source>
        <strain evidence="1 2">15182</strain>
    </source>
</reference>
<dbReference type="InterPro" id="IPR007362">
    <property type="entry name" value="DUF429"/>
</dbReference>
<dbReference type="OrthoDB" id="9811476at2"/>
<dbReference type="EMBL" id="PISP01000001">
    <property type="protein sequence ID" value="PKD45277.1"/>
    <property type="molecule type" value="Genomic_DNA"/>
</dbReference>
<dbReference type="RefSeq" id="WP_101072849.1">
    <property type="nucleotide sequence ID" value="NZ_PISP01000001.1"/>
</dbReference>
<comment type="caution">
    <text evidence="1">The sequence shown here is derived from an EMBL/GenBank/DDBJ whole genome shotgun (WGS) entry which is preliminary data.</text>
</comment>
<proteinExistence type="predicted"/>
<gene>
    <name evidence="1" type="ORF">CWD77_07490</name>
</gene>
<dbReference type="AlphaFoldDB" id="A0A2N0VM40"/>